<feature type="region of interest" description="Disordered" evidence="1">
    <location>
        <begin position="1"/>
        <end position="29"/>
    </location>
</feature>
<name>R6U4E6_9FIRM</name>
<comment type="caution">
    <text evidence="3">The sequence shown here is derived from an EMBL/GenBank/DDBJ whole genome shotgun (WGS) entry which is preliminary data.</text>
</comment>
<feature type="transmembrane region" description="Helical" evidence="2">
    <location>
        <begin position="47"/>
        <end position="67"/>
    </location>
</feature>
<reference evidence="3" key="1">
    <citation type="submission" date="2012-11" db="EMBL/GenBank/DDBJ databases">
        <title>Dependencies among metagenomic species, viruses, plasmids and units of genetic variation.</title>
        <authorList>
            <person name="Nielsen H.B."/>
            <person name="Almeida M."/>
            <person name="Juncker A.S."/>
            <person name="Rasmussen S."/>
            <person name="Li J."/>
            <person name="Sunagawa S."/>
            <person name="Plichta D."/>
            <person name="Gautier L."/>
            <person name="Le Chatelier E."/>
            <person name="Peletier E."/>
            <person name="Bonde I."/>
            <person name="Nielsen T."/>
            <person name="Manichanh C."/>
            <person name="Arumugam M."/>
            <person name="Batto J."/>
            <person name="Santos M.B.Q.D."/>
            <person name="Blom N."/>
            <person name="Borruel N."/>
            <person name="Burgdorf K.S."/>
            <person name="Boumezbeur F."/>
            <person name="Casellas F."/>
            <person name="Dore J."/>
            <person name="Guarner F."/>
            <person name="Hansen T."/>
            <person name="Hildebrand F."/>
            <person name="Kaas R.S."/>
            <person name="Kennedy S."/>
            <person name="Kristiansen K."/>
            <person name="Kultima J.R."/>
            <person name="Leonard P."/>
            <person name="Levenez F."/>
            <person name="Lund O."/>
            <person name="Moumen B."/>
            <person name="Le Paslier D."/>
            <person name="Pons N."/>
            <person name="Pedersen O."/>
            <person name="Prifti E."/>
            <person name="Qin J."/>
            <person name="Raes J."/>
            <person name="Tap J."/>
            <person name="Tims S."/>
            <person name="Ussery D.W."/>
            <person name="Yamada T."/>
            <person name="MetaHit consortium"/>
            <person name="Renault P."/>
            <person name="Sicheritz-Ponten T."/>
            <person name="Bork P."/>
            <person name="Wang J."/>
            <person name="Brunak S."/>
            <person name="Ehrlich S.D."/>
        </authorList>
    </citation>
    <scope>NUCLEOTIDE SEQUENCE [LARGE SCALE GENOMIC DNA]</scope>
</reference>
<evidence type="ECO:0000256" key="1">
    <source>
        <dbReference type="SAM" id="MobiDB-lite"/>
    </source>
</evidence>
<evidence type="ECO:0000313" key="3">
    <source>
        <dbReference type="EMBL" id="CDC74976.1"/>
    </source>
</evidence>
<evidence type="ECO:0000256" key="2">
    <source>
        <dbReference type="SAM" id="Phobius"/>
    </source>
</evidence>
<dbReference type="EMBL" id="CBFV010000090">
    <property type="protein sequence ID" value="CDC74976.1"/>
    <property type="molecule type" value="Genomic_DNA"/>
</dbReference>
<evidence type="ECO:0000313" key="4">
    <source>
        <dbReference type="Proteomes" id="UP000018162"/>
    </source>
</evidence>
<sequence>MYAQSKRSAYPQPTKQQGTRSRNPARNGRKSKPILYRLRKICKRYNWARIGAALLILGAAAFTVWGVSHLLNRGSDTEAAAETRAAEAAVEPEGYIFKYGEGYAVDMEQLTAAWASEAGFEKRYELTDDERLEIAQVLTAEADGEPFAGKVAVAQCILQTCEDTDMRPHEVLSMYSYSKRRPEPSDEALEAVAAVFDFGHVATTEPIKYFYAPALTDSKWHESQAYVMTINNHKFFKEADHDAGSSGNETGGH</sequence>
<dbReference type="Proteomes" id="UP000018162">
    <property type="component" value="Unassembled WGS sequence"/>
</dbReference>
<organism evidence="3 4">
    <name type="scientific">Agathobacter rectalis CAG:36</name>
    <dbReference type="NCBI Taxonomy" id="1263079"/>
    <lineage>
        <taxon>Bacteria</taxon>
        <taxon>Bacillati</taxon>
        <taxon>Bacillota</taxon>
        <taxon>Clostridia</taxon>
        <taxon>Lachnospirales</taxon>
        <taxon>Lachnospiraceae</taxon>
        <taxon>Agathobacter</taxon>
    </lineage>
</organism>
<gene>
    <name evidence="3" type="ORF">BN626_01899</name>
</gene>
<dbReference type="AlphaFoldDB" id="R6U4E6"/>
<keyword evidence="2" id="KW-0472">Membrane</keyword>
<accession>R6U4E6</accession>
<feature type="compositionally biased region" description="Polar residues" evidence="1">
    <location>
        <begin position="1"/>
        <end position="24"/>
    </location>
</feature>
<evidence type="ECO:0008006" key="5">
    <source>
        <dbReference type="Google" id="ProtNLM"/>
    </source>
</evidence>
<keyword evidence="2" id="KW-1133">Transmembrane helix</keyword>
<proteinExistence type="predicted"/>
<protein>
    <recommendedName>
        <fullName evidence="5">Spore cortex-lytic enzyme</fullName>
    </recommendedName>
</protein>
<keyword evidence="2" id="KW-0812">Transmembrane</keyword>